<dbReference type="EMBL" id="PYGD01000012">
    <property type="protein sequence ID" value="PSK89206.1"/>
    <property type="molecule type" value="Genomic_DNA"/>
</dbReference>
<comment type="similarity">
    <text evidence="1">Belongs to the sigma-70 factor family. ECF subfamily.</text>
</comment>
<dbReference type="InterPro" id="IPR014327">
    <property type="entry name" value="RNA_pol_sigma70_bacteroid"/>
</dbReference>
<evidence type="ECO:0000313" key="8">
    <source>
        <dbReference type="Proteomes" id="UP000240572"/>
    </source>
</evidence>
<dbReference type="CDD" id="cd06171">
    <property type="entry name" value="Sigma70_r4"/>
    <property type="match status" value="1"/>
</dbReference>
<dbReference type="GO" id="GO:0016987">
    <property type="term" value="F:sigma factor activity"/>
    <property type="evidence" value="ECO:0007669"/>
    <property type="project" value="UniProtKB-KW"/>
</dbReference>
<proteinExistence type="inferred from homology"/>
<dbReference type="Gene3D" id="1.10.1740.10">
    <property type="match status" value="1"/>
</dbReference>
<dbReference type="NCBIfam" id="TIGR02937">
    <property type="entry name" value="sigma70-ECF"/>
    <property type="match status" value="1"/>
</dbReference>
<dbReference type="InterPro" id="IPR014284">
    <property type="entry name" value="RNA_pol_sigma-70_dom"/>
</dbReference>
<feature type="domain" description="RNA polymerase sigma-70 region 2" evidence="5">
    <location>
        <begin position="13"/>
        <end position="78"/>
    </location>
</feature>
<dbReference type="RefSeq" id="WP_146146836.1">
    <property type="nucleotide sequence ID" value="NZ_PYGD01000012.1"/>
</dbReference>
<gene>
    <name evidence="7" type="ORF">B0I18_1127</name>
</gene>
<reference evidence="7 8" key="1">
    <citation type="submission" date="2018-03" db="EMBL/GenBank/DDBJ databases">
        <title>Genomic Encyclopedia of Type Strains, Phase III (KMG-III): the genomes of soil and plant-associated and newly described type strains.</title>
        <authorList>
            <person name="Whitman W."/>
        </authorList>
    </citation>
    <scope>NUCLEOTIDE SEQUENCE [LARGE SCALE GENOMIC DNA]</scope>
    <source>
        <strain evidence="7 8">CGMCC 1.12700</strain>
    </source>
</reference>
<dbReference type="InterPro" id="IPR036388">
    <property type="entry name" value="WH-like_DNA-bd_sf"/>
</dbReference>
<comment type="caution">
    <text evidence="7">The sequence shown here is derived from an EMBL/GenBank/DDBJ whole genome shotgun (WGS) entry which is preliminary data.</text>
</comment>
<dbReference type="PANTHER" id="PTHR43133:SF46">
    <property type="entry name" value="RNA POLYMERASE SIGMA-70 FACTOR ECF SUBFAMILY"/>
    <property type="match status" value="1"/>
</dbReference>
<dbReference type="Pfam" id="PF08281">
    <property type="entry name" value="Sigma70_r4_2"/>
    <property type="match status" value="1"/>
</dbReference>
<keyword evidence="3" id="KW-0731">Sigma factor</keyword>
<dbReference type="Gene3D" id="1.10.10.10">
    <property type="entry name" value="Winged helix-like DNA-binding domain superfamily/Winged helix DNA-binding domain"/>
    <property type="match status" value="1"/>
</dbReference>
<dbReference type="GO" id="GO:0006352">
    <property type="term" value="P:DNA-templated transcription initiation"/>
    <property type="evidence" value="ECO:0007669"/>
    <property type="project" value="InterPro"/>
</dbReference>
<dbReference type="InterPro" id="IPR039425">
    <property type="entry name" value="RNA_pol_sigma-70-like"/>
</dbReference>
<dbReference type="InterPro" id="IPR013324">
    <property type="entry name" value="RNA_pol_sigma_r3/r4-like"/>
</dbReference>
<evidence type="ECO:0000256" key="3">
    <source>
        <dbReference type="ARBA" id="ARBA00023082"/>
    </source>
</evidence>
<evidence type="ECO:0000313" key="7">
    <source>
        <dbReference type="EMBL" id="PSK89206.1"/>
    </source>
</evidence>
<organism evidence="7 8">
    <name type="scientific">Taibaiella chishuiensis</name>
    <dbReference type="NCBI Taxonomy" id="1434707"/>
    <lineage>
        <taxon>Bacteria</taxon>
        <taxon>Pseudomonadati</taxon>
        <taxon>Bacteroidota</taxon>
        <taxon>Chitinophagia</taxon>
        <taxon>Chitinophagales</taxon>
        <taxon>Chitinophagaceae</taxon>
        <taxon>Taibaiella</taxon>
    </lineage>
</organism>
<evidence type="ECO:0000259" key="6">
    <source>
        <dbReference type="Pfam" id="PF08281"/>
    </source>
</evidence>
<keyword evidence="8" id="KW-1185">Reference proteome</keyword>
<dbReference type="Pfam" id="PF04542">
    <property type="entry name" value="Sigma70_r2"/>
    <property type="match status" value="1"/>
</dbReference>
<dbReference type="Proteomes" id="UP000240572">
    <property type="component" value="Unassembled WGS sequence"/>
</dbReference>
<keyword evidence="2" id="KW-0805">Transcription regulation</keyword>
<dbReference type="InterPro" id="IPR013249">
    <property type="entry name" value="RNA_pol_sigma70_r4_t2"/>
</dbReference>
<keyword evidence="4" id="KW-0804">Transcription</keyword>
<accession>A0A2P8CW86</accession>
<dbReference type="InterPro" id="IPR007627">
    <property type="entry name" value="RNA_pol_sigma70_r2"/>
</dbReference>
<evidence type="ECO:0000256" key="1">
    <source>
        <dbReference type="ARBA" id="ARBA00010641"/>
    </source>
</evidence>
<protein>
    <submittedName>
        <fullName evidence="7">RNA polymerase sigma-70 factor (ECF subfamily)</fullName>
    </submittedName>
</protein>
<dbReference type="AlphaFoldDB" id="A0A2P8CW86"/>
<dbReference type="SUPFAM" id="SSF88659">
    <property type="entry name" value="Sigma3 and sigma4 domains of RNA polymerase sigma factors"/>
    <property type="match status" value="1"/>
</dbReference>
<evidence type="ECO:0000256" key="2">
    <source>
        <dbReference type="ARBA" id="ARBA00023015"/>
    </source>
</evidence>
<sequence>MPQLDQPTDIQSLFLMHYEALHRYAFTLVKDNDEAKDVVQAVFLQMLEKNIPLHTIEHPKAYLYRSVYNLSINNLKKTELQERHHMLIRKESSYTDTYTPGQDAEEILGLKQQVDRVLDQLPPQCREVFVQSRANQKKYTEIASEMGISVKTVEAHMSKALKLVRQIVRVFIGIICLCFELNG</sequence>
<dbReference type="InterPro" id="IPR013325">
    <property type="entry name" value="RNA_pol_sigma_r2"/>
</dbReference>
<feature type="domain" description="RNA polymerase sigma factor 70 region 4 type 2" evidence="6">
    <location>
        <begin position="112"/>
        <end position="162"/>
    </location>
</feature>
<evidence type="ECO:0000259" key="5">
    <source>
        <dbReference type="Pfam" id="PF04542"/>
    </source>
</evidence>
<evidence type="ECO:0000256" key="4">
    <source>
        <dbReference type="ARBA" id="ARBA00023163"/>
    </source>
</evidence>
<name>A0A2P8CW86_9BACT</name>
<dbReference type="NCBIfam" id="TIGR02985">
    <property type="entry name" value="Sig70_bacteroi1"/>
    <property type="match status" value="1"/>
</dbReference>
<dbReference type="OrthoDB" id="1524077at2"/>
<dbReference type="SUPFAM" id="SSF88946">
    <property type="entry name" value="Sigma2 domain of RNA polymerase sigma factors"/>
    <property type="match status" value="1"/>
</dbReference>
<dbReference type="PANTHER" id="PTHR43133">
    <property type="entry name" value="RNA POLYMERASE ECF-TYPE SIGMA FACTO"/>
    <property type="match status" value="1"/>
</dbReference>
<dbReference type="GO" id="GO:0003677">
    <property type="term" value="F:DNA binding"/>
    <property type="evidence" value="ECO:0007669"/>
    <property type="project" value="InterPro"/>
</dbReference>